<feature type="domain" description="N-acetyltransferase" evidence="1">
    <location>
        <begin position="4"/>
        <end position="155"/>
    </location>
</feature>
<dbReference type="SUPFAM" id="SSF55729">
    <property type="entry name" value="Acyl-CoA N-acyltransferases (Nat)"/>
    <property type="match status" value="1"/>
</dbReference>
<dbReference type="RefSeq" id="WP_065412325.1">
    <property type="nucleotide sequence ID" value="NZ_MAYT01000032.1"/>
</dbReference>
<dbReference type="CDD" id="cd04301">
    <property type="entry name" value="NAT_SF"/>
    <property type="match status" value="1"/>
</dbReference>
<dbReference type="InterPro" id="IPR016181">
    <property type="entry name" value="Acyl_CoA_acyltransferase"/>
</dbReference>
<gene>
    <name evidence="2" type="ORF">A8F95_17385</name>
</gene>
<organism evidence="2 3">
    <name type="scientific">Pseudobacillus wudalianchiensis</name>
    <dbReference type="NCBI Taxonomy" id="1743143"/>
    <lineage>
        <taxon>Bacteria</taxon>
        <taxon>Bacillati</taxon>
        <taxon>Bacillota</taxon>
        <taxon>Bacilli</taxon>
        <taxon>Bacillales</taxon>
        <taxon>Bacillaceae</taxon>
        <taxon>Pseudobacillus</taxon>
    </lineage>
</organism>
<accession>A0A1B9AAL4</accession>
<evidence type="ECO:0000259" key="1">
    <source>
        <dbReference type="PROSITE" id="PS51186"/>
    </source>
</evidence>
<dbReference type="AlphaFoldDB" id="A0A1B9AAL4"/>
<keyword evidence="2" id="KW-0808">Transferase</keyword>
<dbReference type="GO" id="GO:0016747">
    <property type="term" value="F:acyltransferase activity, transferring groups other than amino-acyl groups"/>
    <property type="evidence" value="ECO:0007669"/>
    <property type="project" value="InterPro"/>
</dbReference>
<dbReference type="EMBL" id="MAYT01000032">
    <property type="protein sequence ID" value="OCA80880.1"/>
    <property type="molecule type" value="Genomic_DNA"/>
</dbReference>
<protein>
    <submittedName>
        <fullName evidence="2">GCN5 family acetyltransferase</fullName>
    </submittedName>
</protein>
<sequence length="292" mass="34119">MGEQFIKDYKENEELRNSFFQLAHSVFGLNLQNWHEKGYWGSRYIPFSYVADNQIVANVSVNILNTIIEGQKKKAIQIGTVMTHPDYRNQGLSAKLMNQILYEYEDQCDFMYLFANETVLDYYPKFGFSPINDYHFSMEWLSSRQNPVSMKQLDGTNSEDLSFIYQFAAARVPVSQTFGTVQAEDLFMFHCINVFPEYIYYLPEEDMIAIFEKQEQQLKIYDLISKKTINIEETISKLADEHTTEVSFYFTPDLEASKLRKQLYTTNDQLFIRAKDNLSLPAAFQHPITSQA</sequence>
<dbReference type="PROSITE" id="PS51186">
    <property type="entry name" value="GNAT"/>
    <property type="match status" value="1"/>
</dbReference>
<dbReference type="Pfam" id="PF13527">
    <property type="entry name" value="Acetyltransf_9"/>
    <property type="match status" value="1"/>
</dbReference>
<dbReference type="Gene3D" id="3.40.630.30">
    <property type="match status" value="1"/>
</dbReference>
<comment type="caution">
    <text evidence="2">The sequence shown here is derived from an EMBL/GenBank/DDBJ whole genome shotgun (WGS) entry which is preliminary data.</text>
</comment>
<evidence type="ECO:0000313" key="3">
    <source>
        <dbReference type="Proteomes" id="UP000092578"/>
    </source>
</evidence>
<dbReference type="InterPro" id="IPR000182">
    <property type="entry name" value="GNAT_dom"/>
</dbReference>
<keyword evidence="3" id="KW-1185">Reference proteome</keyword>
<dbReference type="Proteomes" id="UP000092578">
    <property type="component" value="Unassembled WGS sequence"/>
</dbReference>
<name>A0A1B9AAL4_9BACI</name>
<evidence type="ECO:0000313" key="2">
    <source>
        <dbReference type="EMBL" id="OCA80880.1"/>
    </source>
</evidence>
<proteinExistence type="predicted"/>
<reference evidence="3" key="1">
    <citation type="submission" date="2016-05" db="EMBL/GenBank/DDBJ databases">
        <authorList>
            <person name="Liu B."/>
            <person name="Wang J."/>
            <person name="Zhu Y."/>
            <person name="Liu G."/>
            <person name="Chen Q."/>
            <person name="Chen Z."/>
            <person name="Lan J."/>
            <person name="Che J."/>
            <person name="Ge C."/>
            <person name="Shi H."/>
            <person name="Pan Z."/>
            <person name="Liu X."/>
        </authorList>
    </citation>
    <scope>NUCLEOTIDE SEQUENCE [LARGE SCALE GENOMIC DNA]</scope>
    <source>
        <strain evidence="3">FJAT-27215</strain>
    </source>
</reference>